<dbReference type="AlphaFoldDB" id="A0A4Y6V0J7"/>
<reference evidence="2 3" key="1">
    <citation type="submission" date="2019-06" db="EMBL/GenBank/DDBJ databases">
        <title>Saccharibacillus brassicae sp. nov., an endophytic bacterium isolated from Chinese cabbage seeds (Brassica pekinensis).</title>
        <authorList>
            <person name="Jiang L."/>
            <person name="Lee J."/>
            <person name="Kim S.W."/>
        </authorList>
    </citation>
    <scope>NUCLEOTIDE SEQUENCE [LARGE SCALE GENOMIC DNA]</scope>
    <source>
        <strain evidence="3">KCTC 43072 / ATSA2</strain>
    </source>
</reference>
<organism evidence="2 3">
    <name type="scientific">Saccharibacillus brassicae</name>
    <dbReference type="NCBI Taxonomy" id="2583377"/>
    <lineage>
        <taxon>Bacteria</taxon>
        <taxon>Bacillati</taxon>
        <taxon>Bacillota</taxon>
        <taxon>Bacilli</taxon>
        <taxon>Bacillales</taxon>
        <taxon>Paenibacillaceae</taxon>
        <taxon>Saccharibacillus</taxon>
    </lineage>
</organism>
<evidence type="ECO:0000313" key="3">
    <source>
        <dbReference type="Proteomes" id="UP000316968"/>
    </source>
</evidence>
<dbReference type="EMBL" id="CP041217">
    <property type="protein sequence ID" value="QDH23582.1"/>
    <property type="molecule type" value="Genomic_DNA"/>
</dbReference>
<dbReference type="KEGG" id="saca:FFV09_23565"/>
<keyword evidence="1" id="KW-0732">Signal</keyword>
<feature type="signal peptide" evidence="1">
    <location>
        <begin position="1"/>
        <end position="31"/>
    </location>
</feature>
<sequence length="199" mass="21933">MNRRRKRTLPGLAAAALAVPLWLAPLPPSFSDPAVHAASAFPPAPMDDPARKQLLYEISVFKQGAELMTPSSLHGSLSDLFAVTYKDRIVTETTAVAQNPNGTPAQLLRALRYVDFSFHDFFEKGRPSTSYILDKMSAYFIMHYPRSDAPGGYSDAKVQALIDKMAVLSSRLAGGEDGFNVYKTYMETLLDFYAHPNPS</sequence>
<evidence type="ECO:0000256" key="1">
    <source>
        <dbReference type="SAM" id="SignalP"/>
    </source>
</evidence>
<evidence type="ECO:0000313" key="2">
    <source>
        <dbReference type="EMBL" id="QDH23582.1"/>
    </source>
</evidence>
<dbReference type="Proteomes" id="UP000316968">
    <property type="component" value="Chromosome"/>
</dbReference>
<gene>
    <name evidence="2" type="ORF">FFV09_23565</name>
</gene>
<keyword evidence="3" id="KW-1185">Reference proteome</keyword>
<protein>
    <recommendedName>
        <fullName evidence="4">Transcriptional initiation protein Tat</fullName>
    </recommendedName>
</protein>
<dbReference type="OrthoDB" id="2678968at2"/>
<proteinExistence type="predicted"/>
<dbReference type="RefSeq" id="WP_141450212.1">
    <property type="nucleotide sequence ID" value="NZ_CP041217.1"/>
</dbReference>
<evidence type="ECO:0008006" key="4">
    <source>
        <dbReference type="Google" id="ProtNLM"/>
    </source>
</evidence>
<name>A0A4Y6V0J7_SACBS</name>
<accession>A0A4Y6V0J7</accession>
<feature type="chain" id="PRO_5021434696" description="Transcriptional initiation protein Tat" evidence="1">
    <location>
        <begin position="32"/>
        <end position="199"/>
    </location>
</feature>